<sequence>MSFTTFVLRAFGWATTYFLFSMIYKRSSRKWPFPLPPGPPADPIIGHLRKVPPAHAEVTYLEWAKKYGEVIYLNLLGRHIIVLNSKEAAYDLLDKRSALYSDRPDMIVWGLLGWSTTLTFLPYGDHFRRHRKLVHSHLMSGACKQYQPMQLENAHLLAGGLLESNSEYEHALTRFSTSIIMRVTYGHQILSDDDEYLALANTIQESASEVGVPGGTPVDLFPILQYLPSWFPGTHYATMARKWRPETEKVHTVPFNSVLHQMAEGTAKPSFLSSMLEKFNGRALSQQERQDLRDVTAIMYGAGAETTTSVLGIFFMAMVVNPECQRLAQEEIDRVVGNERLPTFEDRASLPYIECVVREILRWNPIFPLGIVHRSVQDDIYKGMFIPKGSLVFPNVLAMSLDEDYVDPTTFNPSRFMPKSDGGGGESPFTFAFGFGRRICPGRHLAYASLWIAIATIFSTLHISRKKDKDGHDVELQLEFGSNITNHPKPLPCDISPRSETAMQLVKDAIRNIQAS</sequence>
<reference evidence="1 2" key="1">
    <citation type="journal article" date="2021" name="Appl. Environ. Microbiol.">
        <title>Genetic linkage and physical mapping for an oyster mushroom Pleurotus cornucopiae and QTL analysis for the trait cap color.</title>
        <authorList>
            <person name="Zhang Y."/>
            <person name="Gao W."/>
            <person name="Sonnenberg A."/>
            <person name="Chen Q."/>
            <person name="Zhang J."/>
            <person name="Huang C."/>
        </authorList>
    </citation>
    <scope>NUCLEOTIDE SEQUENCE [LARGE SCALE GENOMIC DNA]</scope>
    <source>
        <strain evidence="1">CCMSSC00406</strain>
    </source>
</reference>
<proteinExistence type="predicted"/>
<evidence type="ECO:0000313" key="1">
    <source>
        <dbReference type="EMBL" id="KAG9224982.1"/>
    </source>
</evidence>
<name>A0ACB7J339_PLECO</name>
<protein>
    <submittedName>
        <fullName evidence="1">Uncharacterized protein</fullName>
    </submittedName>
</protein>
<evidence type="ECO:0000313" key="2">
    <source>
        <dbReference type="Proteomes" id="UP000824881"/>
    </source>
</evidence>
<comment type="caution">
    <text evidence="1">The sequence shown here is derived from an EMBL/GenBank/DDBJ whole genome shotgun (WGS) entry which is preliminary data.</text>
</comment>
<dbReference type="EMBL" id="WQMT02000003">
    <property type="protein sequence ID" value="KAG9224982.1"/>
    <property type="molecule type" value="Genomic_DNA"/>
</dbReference>
<accession>A0ACB7J339</accession>
<keyword evidence="2" id="KW-1185">Reference proteome</keyword>
<organism evidence="1 2">
    <name type="scientific">Pleurotus cornucopiae</name>
    <name type="common">Cornucopia mushroom</name>
    <dbReference type="NCBI Taxonomy" id="5321"/>
    <lineage>
        <taxon>Eukaryota</taxon>
        <taxon>Fungi</taxon>
        <taxon>Dikarya</taxon>
        <taxon>Basidiomycota</taxon>
        <taxon>Agaricomycotina</taxon>
        <taxon>Agaricomycetes</taxon>
        <taxon>Agaricomycetidae</taxon>
        <taxon>Agaricales</taxon>
        <taxon>Pleurotineae</taxon>
        <taxon>Pleurotaceae</taxon>
        <taxon>Pleurotus</taxon>
    </lineage>
</organism>
<gene>
    <name evidence="1" type="ORF">CCMSSC00406_0001867</name>
</gene>
<dbReference type="Proteomes" id="UP000824881">
    <property type="component" value="Unassembled WGS sequence"/>
</dbReference>